<proteinExistence type="inferred from homology"/>
<dbReference type="Proteomes" id="UP000027195">
    <property type="component" value="Unassembled WGS sequence"/>
</dbReference>
<evidence type="ECO:0000256" key="3">
    <source>
        <dbReference type="ARBA" id="ARBA00023295"/>
    </source>
</evidence>
<dbReference type="SUPFAM" id="SSF51445">
    <property type="entry name" value="(Trans)glycosidases"/>
    <property type="match status" value="1"/>
</dbReference>
<keyword evidence="3 4" id="KW-0326">Glycosidase</keyword>
<dbReference type="PANTHER" id="PTHR31297">
    <property type="entry name" value="GLUCAN ENDO-1,6-BETA-GLUCOSIDASE B"/>
    <property type="match status" value="1"/>
</dbReference>
<dbReference type="Pfam" id="PF00150">
    <property type="entry name" value="Cellulase"/>
    <property type="match status" value="1"/>
</dbReference>
<feature type="signal peptide" evidence="5">
    <location>
        <begin position="1"/>
        <end position="23"/>
    </location>
</feature>
<dbReference type="GO" id="GO:0009251">
    <property type="term" value="P:glucan catabolic process"/>
    <property type="evidence" value="ECO:0007669"/>
    <property type="project" value="TreeGrafter"/>
</dbReference>
<evidence type="ECO:0000256" key="4">
    <source>
        <dbReference type="RuleBase" id="RU361153"/>
    </source>
</evidence>
<dbReference type="FunCoup" id="A0A067M9Y0">
    <property type="interactions" value="39"/>
</dbReference>
<keyword evidence="5" id="KW-0732">Signal</keyword>
<dbReference type="OrthoDB" id="62120at2759"/>
<feature type="chain" id="PRO_5001641118" evidence="5">
    <location>
        <begin position="24"/>
        <end position="421"/>
    </location>
</feature>
<keyword evidence="8" id="KW-1185">Reference proteome</keyword>
<comment type="similarity">
    <text evidence="1 4">Belongs to the glycosyl hydrolase 5 (cellulase A) family.</text>
</comment>
<protein>
    <submittedName>
        <fullName evidence="7">Glycoside hydrolase family 5 protein</fullName>
    </submittedName>
</protein>
<sequence>MRATTFINIATLVLSQVSLSVHAIPLAKSRAINTPLLANNATTTTKVRGVNLGGWLVLEPWITPSIFDNTGNDAIVDEYTFGQMYDSAKGAQVLKNHWDTWITEKDFVDIAAAGLNHIRLPIGYWAFDVSAGEPYHQGQYPYLLKAVQWAKNHGVQVWIDLHGAPGSQNGFDNSGQRGPVLWHTNQTNVDRTSAIINTLAIEFSKPEYKGTVVAIAPLNEPAGFDGDDVLKTTKKYWQTSYDTIRGQGDLLEVIHDAFQSLDYWNGFMSGSNNVALDTHQYQVFSDDQVAMSYDDHVNAACALGQGLASFTQNNFPVVVGEWTTAPTDCATYLNGRGVSARYDNIGDCSTVTGSYSNFSSDYIAFMRKFWEAQVTAYEQGGGWIYWTWKNEEADDWSYSRGLQGGWIPQNPDDRIYPNICG</sequence>
<dbReference type="InterPro" id="IPR017853">
    <property type="entry name" value="GH"/>
</dbReference>
<dbReference type="Gene3D" id="3.20.20.80">
    <property type="entry name" value="Glycosidases"/>
    <property type="match status" value="1"/>
</dbReference>
<reference evidence="8" key="1">
    <citation type="journal article" date="2014" name="Proc. Natl. Acad. Sci. U.S.A.">
        <title>Extensive sampling of basidiomycete genomes demonstrates inadequacy of the white-rot/brown-rot paradigm for wood decay fungi.</title>
        <authorList>
            <person name="Riley R."/>
            <person name="Salamov A.A."/>
            <person name="Brown D.W."/>
            <person name="Nagy L.G."/>
            <person name="Floudas D."/>
            <person name="Held B.W."/>
            <person name="Levasseur A."/>
            <person name="Lombard V."/>
            <person name="Morin E."/>
            <person name="Otillar R."/>
            <person name="Lindquist E.A."/>
            <person name="Sun H."/>
            <person name="LaButti K.M."/>
            <person name="Schmutz J."/>
            <person name="Jabbour D."/>
            <person name="Luo H."/>
            <person name="Baker S.E."/>
            <person name="Pisabarro A.G."/>
            <person name="Walton J.D."/>
            <person name="Blanchette R.A."/>
            <person name="Henrissat B."/>
            <person name="Martin F."/>
            <person name="Cullen D."/>
            <person name="Hibbett D.S."/>
            <person name="Grigoriev I.V."/>
        </authorList>
    </citation>
    <scope>NUCLEOTIDE SEQUENCE [LARGE SCALE GENOMIC DNA]</scope>
    <source>
        <strain evidence="8">FD-172 SS1</strain>
    </source>
</reference>
<dbReference type="InParanoid" id="A0A067M9Y0"/>
<dbReference type="AlphaFoldDB" id="A0A067M9Y0"/>
<dbReference type="GO" id="GO:0008422">
    <property type="term" value="F:beta-glucosidase activity"/>
    <property type="evidence" value="ECO:0007669"/>
    <property type="project" value="TreeGrafter"/>
</dbReference>
<dbReference type="EMBL" id="KL198049">
    <property type="protein sequence ID" value="KDQ12583.1"/>
    <property type="molecule type" value="Genomic_DNA"/>
</dbReference>
<dbReference type="InterPro" id="IPR050386">
    <property type="entry name" value="Glycosyl_hydrolase_5"/>
</dbReference>
<gene>
    <name evidence="7" type="ORF">BOTBODRAFT_161473</name>
</gene>
<organism evidence="7 8">
    <name type="scientific">Botryobasidium botryosum (strain FD-172 SS1)</name>
    <dbReference type="NCBI Taxonomy" id="930990"/>
    <lineage>
        <taxon>Eukaryota</taxon>
        <taxon>Fungi</taxon>
        <taxon>Dikarya</taxon>
        <taxon>Basidiomycota</taxon>
        <taxon>Agaricomycotina</taxon>
        <taxon>Agaricomycetes</taxon>
        <taxon>Cantharellales</taxon>
        <taxon>Botryobasidiaceae</taxon>
        <taxon>Botryobasidium</taxon>
    </lineage>
</organism>
<dbReference type="PANTHER" id="PTHR31297:SF42">
    <property type="entry name" value="GLYCOSIDE HYDROLASE FAMILY 5 DOMAIN-CONTAINING PROTEIN"/>
    <property type="match status" value="1"/>
</dbReference>
<dbReference type="GO" id="GO:0009986">
    <property type="term" value="C:cell surface"/>
    <property type="evidence" value="ECO:0007669"/>
    <property type="project" value="TreeGrafter"/>
</dbReference>
<dbReference type="InterPro" id="IPR001547">
    <property type="entry name" value="Glyco_hydro_5"/>
</dbReference>
<keyword evidence="2 4" id="KW-0378">Hydrolase</keyword>
<dbReference type="HOGENOM" id="CLU_004624_0_1_1"/>
<feature type="domain" description="Glycoside hydrolase family 5" evidence="6">
    <location>
        <begin position="94"/>
        <end position="328"/>
    </location>
</feature>
<name>A0A067M9Y0_BOTB1</name>
<evidence type="ECO:0000313" key="7">
    <source>
        <dbReference type="EMBL" id="KDQ12583.1"/>
    </source>
</evidence>
<accession>A0A067M9Y0</accession>
<evidence type="ECO:0000256" key="1">
    <source>
        <dbReference type="ARBA" id="ARBA00005641"/>
    </source>
</evidence>
<evidence type="ECO:0000256" key="2">
    <source>
        <dbReference type="ARBA" id="ARBA00022801"/>
    </source>
</evidence>
<evidence type="ECO:0000256" key="5">
    <source>
        <dbReference type="SAM" id="SignalP"/>
    </source>
</evidence>
<evidence type="ECO:0000313" key="8">
    <source>
        <dbReference type="Proteomes" id="UP000027195"/>
    </source>
</evidence>
<dbReference type="STRING" id="930990.A0A067M9Y0"/>
<dbReference type="GO" id="GO:0005576">
    <property type="term" value="C:extracellular region"/>
    <property type="evidence" value="ECO:0007669"/>
    <property type="project" value="TreeGrafter"/>
</dbReference>
<evidence type="ECO:0000259" key="6">
    <source>
        <dbReference type="Pfam" id="PF00150"/>
    </source>
</evidence>